<organism evidence="2 3">
    <name type="scientific">Scomber scombrus</name>
    <name type="common">Atlantic mackerel</name>
    <name type="synonym">Scomber vernalis</name>
    <dbReference type="NCBI Taxonomy" id="13677"/>
    <lineage>
        <taxon>Eukaryota</taxon>
        <taxon>Metazoa</taxon>
        <taxon>Chordata</taxon>
        <taxon>Craniata</taxon>
        <taxon>Vertebrata</taxon>
        <taxon>Euteleostomi</taxon>
        <taxon>Actinopterygii</taxon>
        <taxon>Neopterygii</taxon>
        <taxon>Teleostei</taxon>
        <taxon>Neoteleostei</taxon>
        <taxon>Acanthomorphata</taxon>
        <taxon>Pelagiaria</taxon>
        <taxon>Scombriformes</taxon>
        <taxon>Scombridae</taxon>
        <taxon>Scomber</taxon>
    </lineage>
</organism>
<feature type="region of interest" description="Disordered" evidence="1">
    <location>
        <begin position="348"/>
        <end position="368"/>
    </location>
</feature>
<evidence type="ECO:0000313" key="3">
    <source>
        <dbReference type="Proteomes" id="UP001314229"/>
    </source>
</evidence>
<dbReference type="AlphaFoldDB" id="A0AAV1QAI8"/>
<evidence type="ECO:0000313" key="2">
    <source>
        <dbReference type="EMBL" id="CAK6981098.1"/>
    </source>
</evidence>
<name>A0AAV1QAI8_SCOSC</name>
<protein>
    <submittedName>
        <fullName evidence="2">Uncharacterized protein LOC127500556 isoform X5</fullName>
    </submittedName>
</protein>
<evidence type="ECO:0000256" key="1">
    <source>
        <dbReference type="SAM" id="MobiDB-lite"/>
    </source>
</evidence>
<keyword evidence="3" id="KW-1185">Reference proteome</keyword>
<sequence>MVLQTITIPSANSSLKPASILSKKCTKQGPLEVPLDAKVGPDQSGQRKAVPPEIAPHLEFSPIQESETSESFVDPDDSTYLPTCESVDTTNEQAPTKPVQDMDCSRLCKVHTFVKGTFLSVTQTCLHQSCLYAREWNSQPLLGSTPVGNFQLSAAVFYTGSSFVQTNKVLNAMHMKTITRMTHSNHVRNDILLSVLHKWRLHQTNLLDEMRQRESLCLGALQALHYNENSERTQARTAAGELRYQMRFPKAKRGEHVVSMVKTKYTTEYVTELMDLLFNEVVHDPAPFVAELLKVDVPAFLCSQYQRPEKAYAIAMHVSSLCVVMMTFSNPQINQKTQAFRVYGEDENNNVAPEEVTEEEATQDDGPDTEEMEVEVDFISVEDIMAEDNDGLHLSLKLNTALPASAACERLFSAAGLIFSPRRGQIDSHNFENQLLLKLNKDFLKFE</sequence>
<dbReference type="EMBL" id="CAWUFR010000771">
    <property type="protein sequence ID" value="CAK6981098.1"/>
    <property type="molecule type" value="Genomic_DNA"/>
</dbReference>
<proteinExistence type="predicted"/>
<comment type="caution">
    <text evidence="2">The sequence shown here is derived from an EMBL/GenBank/DDBJ whole genome shotgun (WGS) entry which is preliminary data.</text>
</comment>
<reference evidence="2 3" key="1">
    <citation type="submission" date="2024-01" db="EMBL/GenBank/DDBJ databases">
        <authorList>
            <person name="Alioto T."/>
            <person name="Alioto T."/>
            <person name="Gomez Garrido J."/>
        </authorList>
    </citation>
    <scope>NUCLEOTIDE SEQUENCE [LARGE SCALE GENOMIC DNA]</scope>
</reference>
<feature type="compositionally biased region" description="Acidic residues" evidence="1">
    <location>
        <begin position="355"/>
        <end position="368"/>
    </location>
</feature>
<dbReference type="Proteomes" id="UP001314229">
    <property type="component" value="Unassembled WGS sequence"/>
</dbReference>
<gene>
    <name evidence="2" type="ORF">FSCOSCO3_A026803</name>
</gene>
<accession>A0AAV1QAI8</accession>